<dbReference type="OrthoDB" id="9783294at2"/>
<name>H3KCL9_9BURK</name>
<evidence type="ECO:0000256" key="2">
    <source>
        <dbReference type="ARBA" id="ARBA00022833"/>
    </source>
</evidence>
<keyword evidence="1" id="KW-0378">Hydrolase</keyword>
<evidence type="ECO:0000256" key="3">
    <source>
        <dbReference type="SAM" id="SignalP"/>
    </source>
</evidence>
<dbReference type="InterPro" id="IPR001261">
    <property type="entry name" value="ArgE/DapE_CS"/>
</dbReference>
<proteinExistence type="predicted"/>
<accession>H3KCL9</accession>
<comment type="caution">
    <text evidence="4">The sequence shown here is derived from an EMBL/GenBank/DDBJ whole genome shotgun (WGS) entry which is preliminary data.</text>
</comment>
<dbReference type="PROSITE" id="PS00758">
    <property type="entry name" value="ARGE_DAPE_CPG2_1"/>
    <property type="match status" value="1"/>
</dbReference>
<keyword evidence="2" id="KW-0862">Zinc</keyword>
<protein>
    <recommendedName>
        <fullName evidence="6">Peptidase dimerization domain protein</fullName>
    </recommendedName>
</protein>
<evidence type="ECO:0000313" key="5">
    <source>
        <dbReference type="Proteomes" id="UP000004956"/>
    </source>
</evidence>
<reference evidence="4 5" key="1">
    <citation type="submission" date="2011-11" db="EMBL/GenBank/DDBJ databases">
        <authorList>
            <person name="Weinstock G."/>
            <person name="Sodergren E."/>
            <person name="Clifton S."/>
            <person name="Fulton L."/>
            <person name="Fulton B."/>
            <person name="Courtney L."/>
            <person name="Fronick C."/>
            <person name="Harrison M."/>
            <person name="Strong C."/>
            <person name="Farmer C."/>
            <person name="Delahaunty K."/>
            <person name="Markovic C."/>
            <person name="Hall O."/>
            <person name="Minx P."/>
            <person name="Tomlinson C."/>
            <person name="Mitreva M."/>
            <person name="Hou S."/>
            <person name="Chen J."/>
            <person name="Wollam A."/>
            <person name="Pepin K.H."/>
            <person name="Johnson M."/>
            <person name="Bhonagiri V."/>
            <person name="Zhang X."/>
            <person name="Suruliraj S."/>
            <person name="Warren W."/>
            <person name="Chinwalla A."/>
            <person name="Mardis E.R."/>
            <person name="Wilson R.K."/>
        </authorList>
    </citation>
    <scope>NUCLEOTIDE SEQUENCE [LARGE SCALE GENOMIC DNA]</scope>
    <source>
        <strain evidence="4 5">YIT 11816</strain>
    </source>
</reference>
<dbReference type="SUPFAM" id="SSF53187">
    <property type="entry name" value="Zn-dependent exopeptidases"/>
    <property type="match status" value="1"/>
</dbReference>
<dbReference type="AlphaFoldDB" id="H3KCL9"/>
<sequence length="576" mass="62093">MEHKPKLIRTAVLAAAAGLTFSITATAAPGVVPNVPESVKTAATTIANDAPMKAMLEELVSPEAQQWRFDTLLELVRIASPSRSEMRRQAEITKRLVEEWGFSPEDIMTNAEGTIKGAGLQIVDGLPVYNVCVRIPGTYGAAPDPVTYKGQLPKVLLEGHIDTVNPPDLPPASNTYEPVKLQPVNDPVVATRDELKALKDEIKFDANGRVVKDEVYKKAYKRYQDFEAAKKAGAYRIYVPGYNDAMINTVAVMQAAKLMKKYGVKPVYDIWVCGTTGEEGKGNLCGMKQLYGYSQDVGKGNNALNFVANFGADSTRPGSGTLNYLGSYRFEVKYVEPAGWKLGDKPAPSALMAMNRAIAQIADLKTPWDDDKAAERTTYTVGVADCTPAKGEGMRSEACTLMVDMRSPTQGPLSAIRSKIEPAFAAAVKAENAAYGVKDGDPKAVKMELVWFGDRPAYQRPNYDDIAVTAWWTANEVVGTDVRKDLPTTASSLNDNVPAAVGVPTVNMNVGTNAGGGGGHTWYEWGIPGDGVAEGKRVFRFILSGLIASGYNTSDGKVVKPGVGPMGNRTTEEMFK</sequence>
<feature type="chain" id="PRO_5003587896" description="Peptidase dimerization domain protein" evidence="3">
    <location>
        <begin position="28"/>
        <end position="576"/>
    </location>
</feature>
<dbReference type="PANTHER" id="PTHR43808:SF17">
    <property type="entry name" value="PEPTIDASE M20"/>
    <property type="match status" value="1"/>
</dbReference>
<gene>
    <name evidence="4" type="ORF">HMPREF9440_00472</name>
</gene>
<dbReference type="InterPro" id="IPR050072">
    <property type="entry name" value="Peptidase_M20A"/>
</dbReference>
<keyword evidence="5" id="KW-1185">Reference proteome</keyword>
<feature type="signal peptide" evidence="3">
    <location>
        <begin position="1"/>
        <end position="27"/>
    </location>
</feature>
<dbReference type="Gene3D" id="3.40.630.10">
    <property type="entry name" value="Zn peptidases"/>
    <property type="match status" value="1"/>
</dbReference>
<dbReference type="PATRIC" id="fig|762967.3.peg.394"/>
<dbReference type="STRING" id="762967.HMPREF9440_00472"/>
<keyword evidence="3" id="KW-0732">Signal</keyword>
<dbReference type="PANTHER" id="PTHR43808">
    <property type="entry name" value="ACETYLORNITHINE DEACETYLASE"/>
    <property type="match status" value="1"/>
</dbReference>
<dbReference type="EMBL" id="AFBQ01000056">
    <property type="protein sequence ID" value="EHY32130.1"/>
    <property type="molecule type" value="Genomic_DNA"/>
</dbReference>
<dbReference type="Proteomes" id="UP000004956">
    <property type="component" value="Unassembled WGS sequence"/>
</dbReference>
<organism evidence="4 5">
    <name type="scientific">Sutterella parvirubra YIT 11816</name>
    <dbReference type="NCBI Taxonomy" id="762967"/>
    <lineage>
        <taxon>Bacteria</taxon>
        <taxon>Pseudomonadati</taxon>
        <taxon>Pseudomonadota</taxon>
        <taxon>Betaproteobacteria</taxon>
        <taxon>Burkholderiales</taxon>
        <taxon>Sutterellaceae</taxon>
        <taxon>Sutterella</taxon>
    </lineage>
</organism>
<evidence type="ECO:0000256" key="1">
    <source>
        <dbReference type="ARBA" id="ARBA00022801"/>
    </source>
</evidence>
<dbReference type="HOGENOM" id="CLU_034092_0_0_4"/>
<evidence type="ECO:0008006" key="6">
    <source>
        <dbReference type="Google" id="ProtNLM"/>
    </source>
</evidence>
<evidence type="ECO:0000313" key="4">
    <source>
        <dbReference type="EMBL" id="EHY32130.1"/>
    </source>
</evidence>
<dbReference type="RefSeq" id="WP_008540996.1">
    <property type="nucleotide sequence ID" value="NZ_JH604883.1"/>
</dbReference>